<organism evidence="8">
    <name type="scientific">Terrestrivirus sp</name>
    <dbReference type="NCBI Taxonomy" id="2487775"/>
    <lineage>
        <taxon>Viruses</taxon>
        <taxon>Varidnaviria</taxon>
        <taxon>Bamfordvirae</taxon>
        <taxon>Nucleocytoviricota</taxon>
        <taxon>Megaviricetes</taxon>
        <taxon>Imitervirales</taxon>
        <taxon>Mimiviridae</taxon>
        <taxon>Klosneuvirinae</taxon>
    </lineage>
</organism>
<evidence type="ECO:0000256" key="4">
    <source>
        <dbReference type="ARBA" id="ARBA00022692"/>
    </source>
</evidence>
<keyword evidence="3 8" id="KW-0808">Transferase</keyword>
<dbReference type="PANTHER" id="PTHR21461:SF69">
    <property type="entry name" value="GLYCOSYLTRANSFERASE FAMILY 92 PROTEIN"/>
    <property type="match status" value="1"/>
</dbReference>
<gene>
    <name evidence="8" type="ORF">Terrestrivirus3_68</name>
</gene>
<proteinExistence type="predicted"/>
<keyword evidence="4 7" id="KW-0812">Transmembrane</keyword>
<name>A0A3G4ZQT4_9VIRU</name>
<feature type="transmembrane region" description="Helical" evidence="7">
    <location>
        <begin position="6"/>
        <end position="26"/>
    </location>
</feature>
<evidence type="ECO:0000256" key="5">
    <source>
        <dbReference type="ARBA" id="ARBA00022989"/>
    </source>
</evidence>
<evidence type="ECO:0000256" key="3">
    <source>
        <dbReference type="ARBA" id="ARBA00022679"/>
    </source>
</evidence>
<evidence type="ECO:0000313" key="8">
    <source>
        <dbReference type="EMBL" id="AYV75799.1"/>
    </source>
</evidence>
<keyword evidence="5 7" id="KW-1133">Transmembrane helix</keyword>
<evidence type="ECO:0000256" key="2">
    <source>
        <dbReference type="ARBA" id="ARBA00022676"/>
    </source>
</evidence>
<evidence type="ECO:0000256" key="1">
    <source>
        <dbReference type="ARBA" id="ARBA00004167"/>
    </source>
</evidence>
<reference evidence="8" key="1">
    <citation type="submission" date="2018-10" db="EMBL/GenBank/DDBJ databases">
        <title>Hidden diversity of soil giant viruses.</title>
        <authorList>
            <person name="Schulz F."/>
            <person name="Alteio L."/>
            <person name="Goudeau D."/>
            <person name="Ryan E.M."/>
            <person name="Malmstrom R.R."/>
            <person name="Blanchard J."/>
            <person name="Woyke T."/>
        </authorList>
    </citation>
    <scope>NUCLEOTIDE SEQUENCE</scope>
    <source>
        <strain evidence="8">TEV1</strain>
    </source>
</reference>
<sequence>MNNVLIFIITIILIVLIIFGIIEYSLNNTNNESFTQAPIYNLCIMGIFKDEQDYLEEWLTYHINQGISHIYLYSNDEKMENYKFLEKYKDYITLIPWINKKNIMSDTIQRQAYKHCVDNYNNEYQFIMMLDIDEFLVPINKNKVIDVINSVDKNNTKAMKIQRYNFNANGHITRPNGKVMDNYTKHEDICSSYKTIANSKYIDTTKKFYGVHDFPFTDKKGKVYNNYFNYSNNHGNPHGCSKDDKNEIPLIINHYYTKSREEYLKRCNLWKNGGINPVGYRKDCDKLFESLQF</sequence>
<comment type="subcellular location">
    <subcellularLocation>
        <location evidence="1">Membrane</location>
        <topology evidence="1">Single-pass membrane protein</topology>
    </subcellularLocation>
</comment>
<dbReference type="PANTHER" id="PTHR21461">
    <property type="entry name" value="GLYCOSYLTRANSFERASE FAMILY 92 PROTEIN"/>
    <property type="match status" value="1"/>
</dbReference>
<protein>
    <submittedName>
        <fullName evidence="8">Phosphorylcholine metabolism protein LicD and glycosyltransferase family 92 domain containing protein</fullName>
    </submittedName>
</protein>
<dbReference type="Pfam" id="PF01697">
    <property type="entry name" value="Glyco_transf_92"/>
    <property type="match status" value="1"/>
</dbReference>
<evidence type="ECO:0000256" key="7">
    <source>
        <dbReference type="SAM" id="Phobius"/>
    </source>
</evidence>
<dbReference type="InterPro" id="IPR008166">
    <property type="entry name" value="Glyco_transf_92"/>
</dbReference>
<dbReference type="EMBL" id="MK071981">
    <property type="protein sequence ID" value="AYV75799.1"/>
    <property type="molecule type" value="Genomic_DNA"/>
</dbReference>
<dbReference type="GO" id="GO:0016757">
    <property type="term" value="F:glycosyltransferase activity"/>
    <property type="evidence" value="ECO:0007669"/>
    <property type="project" value="UniProtKB-KW"/>
</dbReference>
<accession>A0A3G4ZQT4</accession>
<keyword evidence="2" id="KW-0328">Glycosyltransferase</keyword>
<keyword evidence="6 7" id="KW-0472">Membrane</keyword>
<evidence type="ECO:0000256" key="6">
    <source>
        <dbReference type="ARBA" id="ARBA00023136"/>
    </source>
</evidence>
<dbReference type="GO" id="GO:0016020">
    <property type="term" value="C:membrane"/>
    <property type="evidence" value="ECO:0007669"/>
    <property type="project" value="UniProtKB-SubCell"/>
</dbReference>